<proteinExistence type="predicted"/>
<keyword evidence="2" id="KW-1185">Reference proteome</keyword>
<dbReference type="Pfam" id="PF10109">
    <property type="entry name" value="Phage_TAC_7"/>
    <property type="match status" value="1"/>
</dbReference>
<sequence length="101" mass="11597">MSEIKSEKKPKVKYAKVIKLTKPLKDLDETITELKFVEMTIEDIMDYSITDLQKNKVILALTASLTGNRLEVVKKLSFADYFKCVEVITDFFTNSQVTLDN</sequence>
<protein>
    <submittedName>
        <fullName evidence="1">Phage tail assembly protein</fullName>
    </submittedName>
</protein>
<dbReference type="Proteomes" id="UP000253934">
    <property type="component" value="Unassembled WGS sequence"/>
</dbReference>
<dbReference type="RefSeq" id="WP_338635792.1">
    <property type="nucleotide sequence ID" value="NZ_CP146516.1"/>
</dbReference>
<accession>A0A369KNF3</accession>
<dbReference type="InterPro" id="IPR019289">
    <property type="entry name" value="Phage_tail_E/E"/>
</dbReference>
<dbReference type="EMBL" id="QOVW01000109">
    <property type="protein sequence ID" value="RDB35072.1"/>
    <property type="molecule type" value="Genomic_DNA"/>
</dbReference>
<organism evidence="1 2">
    <name type="scientific">Spirobacillus cienkowskii</name>
    <dbReference type="NCBI Taxonomy" id="495820"/>
    <lineage>
        <taxon>Bacteria</taxon>
        <taxon>Pseudomonadati</taxon>
        <taxon>Bdellovibrionota</taxon>
        <taxon>Oligoflexia</taxon>
        <taxon>Silvanigrellales</taxon>
        <taxon>Spirobacillus</taxon>
    </lineage>
</organism>
<name>A0A369KNF3_9BACT</name>
<evidence type="ECO:0000313" key="2">
    <source>
        <dbReference type="Proteomes" id="UP000253934"/>
    </source>
</evidence>
<evidence type="ECO:0000313" key="1">
    <source>
        <dbReference type="EMBL" id="RDB35072.1"/>
    </source>
</evidence>
<gene>
    <name evidence="1" type="ORF">DCC88_12035</name>
</gene>
<dbReference type="AlphaFoldDB" id="A0A369KNF3"/>
<comment type="caution">
    <text evidence="1">The sequence shown here is derived from an EMBL/GenBank/DDBJ whole genome shotgun (WGS) entry which is preliminary data.</text>
</comment>
<reference evidence="1" key="1">
    <citation type="submission" date="2018-04" db="EMBL/GenBank/DDBJ databases">
        <title>Draft genome sequence of the Candidatus Spirobacillus cienkowskii, a pathogen of freshwater Daphnia species, reconstructed from hemolymph metagenomic reads.</title>
        <authorList>
            <person name="Bresciani L."/>
            <person name="Lemos L.N."/>
            <person name="Wale N."/>
            <person name="Lin J.Y."/>
            <person name="Fernandes G.R."/>
            <person name="Duffy M.A."/>
            <person name="Rodrigues J.M."/>
        </authorList>
    </citation>
    <scope>NUCLEOTIDE SEQUENCE [LARGE SCALE GENOMIC DNA]</scope>
    <source>
        <strain evidence="1">Binning01</strain>
    </source>
</reference>